<proteinExistence type="predicted"/>
<dbReference type="eggNOG" id="ENOG502SEPV">
    <property type="taxonomic scope" value="Eukaryota"/>
</dbReference>
<dbReference type="OrthoDB" id="21617at2759"/>
<dbReference type="VEuPathDB" id="FungiDB:CC1G_01284"/>
<sequence>MNNDPASVKALLEQLRVSQAWQQLHSTQQQQPTPSSAQQPAEAHPPITTNPQPTSSSSNTVSRVAELLAQLKNPPSSSGPPLEQPPTKIYDRPPLRKEQANLERQLWADREGIHQKYNDKVKVAQTKASMIGGSISQHEATMLQDAYRRELSKYDRERVLPAWDGLVMRQQAKLESLKVPNMFISADPKDRQRQVQIVQVLLGLAGGAEAT</sequence>
<evidence type="ECO:0000313" key="2">
    <source>
        <dbReference type="EMBL" id="EAU84288.2"/>
    </source>
</evidence>
<accession>A8NY89</accession>
<dbReference type="STRING" id="240176.A8NY89"/>
<dbReference type="OMA" id="VPAMYAT"/>
<keyword evidence="3" id="KW-1185">Reference proteome</keyword>
<dbReference type="AlphaFoldDB" id="A8NY89"/>
<organism evidence="2 3">
    <name type="scientific">Coprinopsis cinerea (strain Okayama-7 / 130 / ATCC MYA-4618 / FGSC 9003)</name>
    <name type="common">Inky cap fungus</name>
    <name type="synonym">Hormographiella aspergillata</name>
    <dbReference type="NCBI Taxonomy" id="240176"/>
    <lineage>
        <taxon>Eukaryota</taxon>
        <taxon>Fungi</taxon>
        <taxon>Dikarya</taxon>
        <taxon>Basidiomycota</taxon>
        <taxon>Agaricomycotina</taxon>
        <taxon>Agaricomycetes</taxon>
        <taxon>Agaricomycetidae</taxon>
        <taxon>Agaricales</taxon>
        <taxon>Agaricineae</taxon>
        <taxon>Psathyrellaceae</taxon>
        <taxon>Coprinopsis</taxon>
    </lineage>
</organism>
<gene>
    <name evidence="2" type="ORF">CC1G_01284</name>
</gene>
<dbReference type="RefSeq" id="XP_001837372.2">
    <property type="nucleotide sequence ID" value="XM_001837320.2"/>
</dbReference>
<dbReference type="HOGENOM" id="CLU_074421_0_0_1"/>
<feature type="compositionally biased region" description="Low complexity" evidence="1">
    <location>
        <begin position="21"/>
        <end position="60"/>
    </location>
</feature>
<dbReference type="Proteomes" id="UP000001861">
    <property type="component" value="Unassembled WGS sequence"/>
</dbReference>
<dbReference type="InParanoid" id="A8NY89"/>
<name>A8NY89_COPC7</name>
<dbReference type="EMBL" id="AACS02000005">
    <property type="protein sequence ID" value="EAU84288.2"/>
    <property type="molecule type" value="Genomic_DNA"/>
</dbReference>
<feature type="region of interest" description="Disordered" evidence="1">
    <location>
        <begin position="21"/>
        <end position="94"/>
    </location>
</feature>
<reference evidence="2 3" key="1">
    <citation type="journal article" date="2010" name="Proc. Natl. Acad. Sci. U.S.A.">
        <title>Insights into evolution of multicellular fungi from the assembled chromosomes of the mushroom Coprinopsis cinerea (Coprinus cinereus).</title>
        <authorList>
            <person name="Stajich J.E."/>
            <person name="Wilke S.K."/>
            <person name="Ahren D."/>
            <person name="Au C.H."/>
            <person name="Birren B.W."/>
            <person name="Borodovsky M."/>
            <person name="Burns C."/>
            <person name="Canback B."/>
            <person name="Casselton L.A."/>
            <person name="Cheng C.K."/>
            <person name="Deng J."/>
            <person name="Dietrich F.S."/>
            <person name="Fargo D.C."/>
            <person name="Farman M.L."/>
            <person name="Gathman A.C."/>
            <person name="Goldberg J."/>
            <person name="Guigo R."/>
            <person name="Hoegger P.J."/>
            <person name="Hooker J.B."/>
            <person name="Huggins A."/>
            <person name="James T.Y."/>
            <person name="Kamada T."/>
            <person name="Kilaru S."/>
            <person name="Kodira C."/>
            <person name="Kues U."/>
            <person name="Kupfer D."/>
            <person name="Kwan H.S."/>
            <person name="Lomsadze A."/>
            <person name="Li W."/>
            <person name="Lilly W.W."/>
            <person name="Ma L.J."/>
            <person name="Mackey A.J."/>
            <person name="Manning G."/>
            <person name="Martin F."/>
            <person name="Muraguchi H."/>
            <person name="Natvig D.O."/>
            <person name="Palmerini H."/>
            <person name="Ramesh M.A."/>
            <person name="Rehmeyer C.J."/>
            <person name="Roe B.A."/>
            <person name="Shenoy N."/>
            <person name="Stanke M."/>
            <person name="Ter-Hovhannisyan V."/>
            <person name="Tunlid A."/>
            <person name="Velagapudi R."/>
            <person name="Vision T.J."/>
            <person name="Zeng Q."/>
            <person name="Zolan M.E."/>
            <person name="Pukkila P.J."/>
        </authorList>
    </citation>
    <scope>NUCLEOTIDE SEQUENCE [LARGE SCALE GENOMIC DNA]</scope>
    <source>
        <strain evidence="3">Okayama-7 / 130 / ATCC MYA-4618 / FGSC 9003</strain>
    </source>
</reference>
<dbReference type="GeneID" id="6013928"/>
<dbReference type="KEGG" id="cci:CC1G_01284"/>
<comment type="caution">
    <text evidence="2">The sequence shown here is derived from an EMBL/GenBank/DDBJ whole genome shotgun (WGS) entry which is preliminary data.</text>
</comment>
<evidence type="ECO:0000256" key="1">
    <source>
        <dbReference type="SAM" id="MobiDB-lite"/>
    </source>
</evidence>
<protein>
    <submittedName>
        <fullName evidence="2">Uncharacterized protein</fullName>
    </submittedName>
</protein>
<evidence type="ECO:0000313" key="3">
    <source>
        <dbReference type="Proteomes" id="UP000001861"/>
    </source>
</evidence>